<reference evidence="2 3" key="1">
    <citation type="submission" date="2024-03" db="EMBL/GenBank/DDBJ databases">
        <title>Complete genome sequence of the green alga Chloropicon roscoffensis RCC1871.</title>
        <authorList>
            <person name="Lemieux C."/>
            <person name="Pombert J.-F."/>
            <person name="Otis C."/>
            <person name="Turmel M."/>
        </authorList>
    </citation>
    <scope>NUCLEOTIDE SEQUENCE [LARGE SCALE GENOMIC DNA]</scope>
    <source>
        <strain evidence="2 3">RCC1871</strain>
    </source>
</reference>
<keyword evidence="1" id="KW-0175">Coiled coil</keyword>
<feature type="coiled-coil region" evidence="1">
    <location>
        <begin position="129"/>
        <end position="163"/>
    </location>
</feature>
<protein>
    <submittedName>
        <fullName evidence="2">Uncharacterized protein</fullName>
    </submittedName>
</protein>
<feature type="coiled-coil region" evidence="1">
    <location>
        <begin position="31"/>
        <end position="58"/>
    </location>
</feature>
<proteinExistence type="predicted"/>
<dbReference type="EMBL" id="CP151511">
    <property type="protein sequence ID" value="WZN65247.1"/>
    <property type="molecule type" value="Genomic_DNA"/>
</dbReference>
<name>A0AAX4PGB3_9CHLO</name>
<dbReference type="Proteomes" id="UP001472866">
    <property type="component" value="Chromosome 11"/>
</dbReference>
<accession>A0AAX4PGB3</accession>
<evidence type="ECO:0000313" key="3">
    <source>
        <dbReference type="Proteomes" id="UP001472866"/>
    </source>
</evidence>
<evidence type="ECO:0000256" key="1">
    <source>
        <dbReference type="SAM" id="Coils"/>
    </source>
</evidence>
<dbReference type="AlphaFoldDB" id="A0AAX4PGB3"/>
<evidence type="ECO:0000313" key="2">
    <source>
        <dbReference type="EMBL" id="WZN65247.1"/>
    </source>
</evidence>
<keyword evidence="3" id="KW-1185">Reference proteome</keyword>
<sequence>MAEEDAGPPAGVAGGGRDLALLSPNALRDGFLEQQREIRDAEDRVMRLQCVYNEEKVRLDKVCQEHGALKAETERHNQKLIEVTEETLRLQAEHQRLCKEIEDLNCARVRCNGQVVLLKQECGKARHELVQESERMDMAVERLAEARAEIQAYNEDLDTCELVRELRERAEDFLAEGISGGGVGAAGAGESCGGEDPVARLILEAGKSSTTAGLGGRPGG</sequence>
<gene>
    <name evidence="2" type="ORF">HKI87_11g68040</name>
</gene>
<organism evidence="2 3">
    <name type="scientific">Chloropicon roscoffensis</name>
    <dbReference type="NCBI Taxonomy" id="1461544"/>
    <lineage>
        <taxon>Eukaryota</taxon>
        <taxon>Viridiplantae</taxon>
        <taxon>Chlorophyta</taxon>
        <taxon>Chloropicophyceae</taxon>
        <taxon>Chloropicales</taxon>
        <taxon>Chloropicaceae</taxon>
        <taxon>Chloropicon</taxon>
    </lineage>
</organism>